<evidence type="ECO:0000313" key="2">
    <source>
        <dbReference type="EMBL" id="UYQ93367.1"/>
    </source>
</evidence>
<evidence type="ECO:0000256" key="1">
    <source>
        <dbReference type="SAM" id="SignalP"/>
    </source>
</evidence>
<accession>A0ABY6J413</accession>
<protein>
    <recommendedName>
        <fullName evidence="4">SdiA-regulated</fullName>
    </recommendedName>
</protein>
<dbReference type="PROSITE" id="PS51257">
    <property type="entry name" value="PROKAR_LIPOPROTEIN"/>
    <property type="match status" value="1"/>
</dbReference>
<evidence type="ECO:0000313" key="3">
    <source>
        <dbReference type="Proteomes" id="UP001162741"/>
    </source>
</evidence>
<reference evidence="2" key="1">
    <citation type="submission" date="2022-10" db="EMBL/GenBank/DDBJ databases">
        <title>Chitinophaga sp. nov., isolated from soil.</title>
        <authorList>
            <person name="Jeon C.O."/>
        </authorList>
    </citation>
    <scope>NUCLEOTIDE SEQUENCE</scope>
    <source>
        <strain evidence="2">R8</strain>
    </source>
</reference>
<evidence type="ECO:0008006" key="4">
    <source>
        <dbReference type="Google" id="ProtNLM"/>
    </source>
</evidence>
<organism evidence="2 3">
    <name type="scientific">Chitinophaga horti</name>
    <dbReference type="NCBI Taxonomy" id="2920382"/>
    <lineage>
        <taxon>Bacteria</taxon>
        <taxon>Pseudomonadati</taxon>
        <taxon>Bacteroidota</taxon>
        <taxon>Chitinophagia</taxon>
        <taxon>Chitinophagales</taxon>
        <taxon>Chitinophagaceae</taxon>
        <taxon>Chitinophaga</taxon>
    </lineage>
</organism>
<dbReference type="SUPFAM" id="SSF63825">
    <property type="entry name" value="YWTD domain"/>
    <property type="match status" value="1"/>
</dbReference>
<dbReference type="Proteomes" id="UP001162741">
    <property type="component" value="Chromosome"/>
</dbReference>
<proteinExistence type="predicted"/>
<keyword evidence="1" id="KW-0732">Signal</keyword>
<feature type="chain" id="PRO_5047312541" description="SdiA-regulated" evidence="1">
    <location>
        <begin position="21"/>
        <end position="286"/>
    </location>
</feature>
<feature type="signal peptide" evidence="1">
    <location>
        <begin position="1"/>
        <end position="20"/>
    </location>
</feature>
<sequence>MKLYPCFALLLALLSCNGLTDGQGSKYASPAGYDLNTPQKLHVRESMQEISGIIHHERDGMFMAINDEEGRIFKMDVTVDEPYENWKFGKNTDYEDLAFTGEDYLVLKSNGMLYWVENMFTDSVSSLSYEAPVKGKREFETAYYDKAAKGVIIICKSCEVDKKMGRTSAYRFDINTKTFDNEPYFQINVEEISKRVKEKKDKLKAFQPSAAAIHPLQKRLYIVSSVNHLLVITSLKGGVEEVFDLPHKRFRQPEGITFAPNGDMYISNEAGEGTANILKFTYQPSR</sequence>
<name>A0ABY6J413_9BACT</name>
<dbReference type="RefSeq" id="WP_264281461.1">
    <property type="nucleotide sequence ID" value="NZ_CP107006.1"/>
</dbReference>
<keyword evidence="3" id="KW-1185">Reference proteome</keyword>
<dbReference type="EMBL" id="CP107006">
    <property type="protein sequence ID" value="UYQ93367.1"/>
    <property type="molecule type" value="Genomic_DNA"/>
</dbReference>
<gene>
    <name evidence="2" type="ORF">MKQ68_25115</name>
</gene>